<accession>A0A427B9T9</accession>
<proteinExistence type="predicted"/>
<dbReference type="AlphaFoldDB" id="A0A427B9T9"/>
<organism evidence="1 2">
    <name type="scientific">Ensete ventricosum</name>
    <name type="common">Abyssinian banana</name>
    <name type="synonym">Musa ensete</name>
    <dbReference type="NCBI Taxonomy" id="4639"/>
    <lineage>
        <taxon>Eukaryota</taxon>
        <taxon>Viridiplantae</taxon>
        <taxon>Streptophyta</taxon>
        <taxon>Embryophyta</taxon>
        <taxon>Tracheophyta</taxon>
        <taxon>Spermatophyta</taxon>
        <taxon>Magnoliopsida</taxon>
        <taxon>Liliopsida</taxon>
        <taxon>Zingiberales</taxon>
        <taxon>Musaceae</taxon>
        <taxon>Ensete</taxon>
    </lineage>
</organism>
<protein>
    <submittedName>
        <fullName evidence="1">Uncharacterized protein</fullName>
    </submittedName>
</protein>
<evidence type="ECO:0000313" key="1">
    <source>
        <dbReference type="EMBL" id="RRT85186.1"/>
    </source>
</evidence>
<reference evidence="1 2" key="1">
    <citation type="journal article" date="2014" name="Agronomy (Basel)">
        <title>A Draft Genome Sequence for Ensete ventricosum, the Drought-Tolerant Tree Against Hunger.</title>
        <authorList>
            <person name="Harrison J."/>
            <person name="Moore K.A."/>
            <person name="Paszkiewicz K."/>
            <person name="Jones T."/>
            <person name="Grant M."/>
            <person name="Ambacheew D."/>
            <person name="Muzemil S."/>
            <person name="Studholme D.J."/>
        </authorList>
    </citation>
    <scope>NUCLEOTIDE SEQUENCE [LARGE SCALE GENOMIC DNA]</scope>
</reference>
<gene>
    <name evidence="1" type="ORF">B296_00000699</name>
</gene>
<name>A0A427B9T9_ENSVE</name>
<dbReference type="EMBL" id="AMZH03000161">
    <property type="protein sequence ID" value="RRT85186.1"/>
    <property type="molecule type" value="Genomic_DNA"/>
</dbReference>
<sequence>MVRELRQHLDHLPRCRPLHAVLLDTQHRHEEDMHQLVNGHGSQPWIDNGGGVVSAAAGDPLGPLDYVNSVAEASHRASPRDELK</sequence>
<evidence type="ECO:0000313" key="2">
    <source>
        <dbReference type="Proteomes" id="UP000287651"/>
    </source>
</evidence>
<dbReference type="Proteomes" id="UP000287651">
    <property type="component" value="Unassembled WGS sequence"/>
</dbReference>
<comment type="caution">
    <text evidence="1">The sequence shown here is derived from an EMBL/GenBank/DDBJ whole genome shotgun (WGS) entry which is preliminary data.</text>
</comment>